<reference evidence="3 4" key="1">
    <citation type="submission" date="2023-09" db="EMBL/GenBank/DDBJ databases">
        <title>Nesidiocoris tenuis whole genome shotgun sequence.</title>
        <authorList>
            <person name="Shibata T."/>
            <person name="Shimoda M."/>
            <person name="Kobayashi T."/>
            <person name="Uehara T."/>
        </authorList>
    </citation>
    <scope>NUCLEOTIDE SEQUENCE [LARGE SCALE GENOMIC DNA]</scope>
    <source>
        <strain evidence="3 4">Japan</strain>
    </source>
</reference>
<keyword evidence="4" id="KW-1185">Reference proteome</keyword>
<feature type="domain" description="Reverse transcriptase Ty1/copia-type" evidence="1">
    <location>
        <begin position="205"/>
        <end position="308"/>
    </location>
</feature>
<sequence>MASSGSSYRIEPLRSDNYDTWRIHAQALLRRAGVLDFVTGKKKKPEEPDRGSTVIFKKNSAQVIDEIGRTVMEANKSENGLYYIRQNRIESCHMTTEIELMHRKLGHISESTLQQARKNEKITGLDFNPNEPLGDCETCIQEAEDIEETSVPRSRYGRPIRPPVWTKDYDMSYLADADEHCLESTENMAIWSDAIKAEIRAHVKNGTWEITKLPANRNLVTNRMILKEKLHPDGTLDRRKARLVARGFTQRPGIDYAETYSPVVRQKSLRLLMGIAAEENLHLSQLDVTTAYLNGTLDEEIYMEKPANLKTILHEILIDESQSEDKTIFLKTQKMLDDLKHDSTEKVCLLKKALYGLKQAGRQWYKRLDTRLKEIGFEPSFADPCIYISGKGGDRILVAVYVDDIIIASSDKEKTENLKMNLTQTFEMRDIGELKYCLGIEFQRLKDGSISMNQLGHIEKLIEKFGMNSSKITKTPMEINLKLEFPEDKTPANVPYQSLIGSLNFLATCTRPDIAYAVSYLSQFNSCYKNEHWLAAKRVLRYLKGTKTMGLKFKKSGIPIFGHSDANWGNCADGRSYTGFCFTYAGSVISWEAKKQRTVAQSTAESEYMALTESAKEALHLKNLANDVGIPTQSIIVHTDNQAAQSWAKNPIVNSKSKHIAIKEHFIRTAVEKNDVCLKYCPTDEMTADIFTKPLAGPKFFIHREKLGLTISSS</sequence>
<dbReference type="PANTHER" id="PTHR11439">
    <property type="entry name" value="GAG-POL-RELATED RETROTRANSPOSON"/>
    <property type="match status" value="1"/>
</dbReference>
<feature type="domain" description="GAG-pre-integrase" evidence="2">
    <location>
        <begin position="82"/>
        <end position="141"/>
    </location>
</feature>
<gene>
    <name evidence="3" type="ORF">NTJ_10139</name>
</gene>
<protein>
    <submittedName>
        <fullName evidence="3">Hydra magnipapillata</fullName>
    </submittedName>
</protein>
<dbReference type="EMBL" id="AP028916">
    <property type="protein sequence ID" value="BES97325.1"/>
    <property type="molecule type" value="Genomic_DNA"/>
</dbReference>
<dbReference type="PANTHER" id="PTHR11439:SF467">
    <property type="entry name" value="INTEGRASE CATALYTIC DOMAIN-CONTAINING PROTEIN"/>
    <property type="match status" value="1"/>
</dbReference>
<evidence type="ECO:0000259" key="1">
    <source>
        <dbReference type="Pfam" id="PF07727"/>
    </source>
</evidence>
<accession>A0ABN7AYT1</accession>
<feature type="domain" description="Reverse transcriptase Ty1/copia-type" evidence="1">
    <location>
        <begin position="341"/>
        <end position="478"/>
    </location>
</feature>
<evidence type="ECO:0000259" key="2">
    <source>
        <dbReference type="Pfam" id="PF13976"/>
    </source>
</evidence>
<dbReference type="SUPFAM" id="SSF56672">
    <property type="entry name" value="DNA/RNA polymerases"/>
    <property type="match status" value="1"/>
</dbReference>
<organism evidence="3 4">
    <name type="scientific">Nesidiocoris tenuis</name>
    <dbReference type="NCBI Taxonomy" id="355587"/>
    <lineage>
        <taxon>Eukaryota</taxon>
        <taxon>Metazoa</taxon>
        <taxon>Ecdysozoa</taxon>
        <taxon>Arthropoda</taxon>
        <taxon>Hexapoda</taxon>
        <taxon>Insecta</taxon>
        <taxon>Pterygota</taxon>
        <taxon>Neoptera</taxon>
        <taxon>Paraneoptera</taxon>
        <taxon>Hemiptera</taxon>
        <taxon>Heteroptera</taxon>
        <taxon>Panheteroptera</taxon>
        <taxon>Cimicomorpha</taxon>
        <taxon>Miridae</taxon>
        <taxon>Dicyphina</taxon>
        <taxon>Nesidiocoris</taxon>
    </lineage>
</organism>
<evidence type="ECO:0000313" key="4">
    <source>
        <dbReference type="Proteomes" id="UP001307889"/>
    </source>
</evidence>
<dbReference type="Pfam" id="PF07727">
    <property type="entry name" value="RVT_2"/>
    <property type="match status" value="2"/>
</dbReference>
<dbReference type="InterPro" id="IPR013103">
    <property type="entry name" value="RVT_2"/>
</dbReference>
<proteinExistence type="predicted"/>
<dbReference type="CDD" id="cd09272">
    <property type="entry name" value="RNase_HI_RT_Ty1"/>
    <property type="match status" value="1"/>
</dbReference>
<dbReference type="Pfam" id="PF13976">
    <property type="entry name" value="gag_pre-integrs"/>
    <property type="match status" value="1"/>
</dbReference>
<name>A0ABN7AYT1_9HEMI</name>
<dbReference type="InterPro" id="IPR043502">
    <property type="entry name" value="DNA/RNA_pol_sf"/>
</dbReference>
<dbReference type="InterPro" id="IPR025724">
    <property type="entry name" value="GAG-pre-integrase_dom"/>
</dbReference>
<dbReference type="Proteomes" id="UP001307889">
    <property type="component" value="Chromosome 8"/>
</dbReference>
<evidence type="ECO:0000313" key="3">
    <source>
        <dbReference type="EMBL" id="BES97325.1"/>
    </source>
</evidence>